<evidence type="ECO:0000256" key="1">
    <source>
        <dbReference type="SAM" id="Phobius"/>
    </source>
</evidence>
<dbReference type="RefSeq" id="XP_060428607.1">
    <property type="nucleotide sequence ID" value="XM_060575138.1"/>
</dbReference>
<gene>
    <name evidence="2" type="ORF">BDP55DRAFT_666978</name>
</gene>
<keyword evidence="3" id="KW-1185">Reference proteome</keyword>
<accession>A0AAJ0EWV5</accession>
<proteinExistence type="predicted"/>
<reference evidence="2" key="1">
    <citation type="submission" date="2021-06" db="EMBL/GenBank/DDBJ databases">
        <title>Comparative genomics, transcriptomics and evolutionary studies reveal genomic signatures of adaptation to plant cell wall in hemibiotrophic fungi.</title>
        <authorList>
            <consortium name="DOE Joint Genome Institute"/>
            <person name="Baroncelli R."/>
            <person name="Diaz J.F."/>
            <person name="Benocci T."/>
            <person name="Peng M."/>
            <person name="Battaglia E."/>
            <person name="Haridas S."/>
            <person name="Andreopoulos W."/>
            <person name="Labutti K."/>
            <person name="Pangilinan J."/>
            <person name="Floch G.L."/>
            <person name="Makela M.R."/>
            <person name="Henrissat B."/>
            <person name="Grigoriev I.V."/>
            <person name="Crouch J.A."/>
            <person name="De Vries R.P."/>
            <person name="Sukno S.A."/>
            <person name="Thon M.R."/>
        </authorList>
    </citation>
    <scope>NUCLEOTIDE SEQUENCE</scope>
    <source>
        <strain evidence="2">CBS 193.32</strain>
    </source>
</reference>
<keyword evidence="1" id="KW-0812">Transmembrane</keyword>
<name>A0AAJ0EWV5_9PEZI</name>
<dbReference type="GeneID" id="85459664"/>
<dbReference type="EMBL" id="JAHMHR010000025">
    <property type="protein sequence ID" value="KAK1674604.1"/>
    <property type="molecule type" value="Genomic_DNA"/>
</dbReference>
<evidence type="ECO:0000313" key="2">
    <source>
        <dbReference type="EMBL" id="KAK1674604.1"/>
    </source>
</evidence>
<sequence>MTCRGVEISERWSSGPLFFNLSSGRVALSVGIMTMAMGSAVVGDRRMPAKASRTERALIVA</sequence>
<comment type="caution">
    <text evidence="2">The sequence shown here is derived from an EMBL/GenBank/DDBJ whole genome shotgun (WGS) entry which is preliminary data.</text>
</comment>
<evidence type="ECO:0000313" key="3">
    <source>
        <dbReference type="Proteomes" id="UP001224890"/>
    </source>
</evidence>
<protein>
    <submittedName>
        <fullName evidence="2">Uncharacterized protein</fullName>
    </submittedName>
</protein>
<keyword evidence="1" id="KW-0472">Membrane</keyword>
<dbReference type="AlphaFoldDB" id="A0AAJ0EWV5"/>
<organism evidence="2 3">
    <name type="scientific">Colletotrichum godetiae</name>
    <dbReference type="NCBI Taxonomy" id="1209918"/>
    <lineage>
        <taxon>Eukaryota</taxon>
        <taxon>Fungi</taxon>
        <taxon>Dikarya</taxon>
        <taxon>Ascomycota</taxon>
        <taxon>Pezizomycotina</taxon>
        <taxon>Sordariomycetes</taxon>
        <taxon>Hypocreomycetidae</taxon>
        <taxon>Glomerellales</taxon>
        <taxon>Glomerellaceae</taxon>
        <taxon>Colletotrichum</taxon>
        <taxon>Colletotrichum acutatum species complex</taxon>
    </lineage>
</organism>
<keyword evidence="1" id="KW-1133">Transmembrane helix</keyword>
<dbReference type="Proteomes" id="UP001224890">
    <property type="component" value="Unassembled WGS sequence"/>
</dbReference>
<feature type="transmembrane region" description="Helical" evidence="1">
    <location>
        <begin position="26"/>
        <end position="43"/>
    </location>
</feature>